<dbReference type="PATRIC" id="fig|267850.7.peg.2952"/>
<dbReference type="GO" id="GO:0020037">
    <property type="term" value="F:heme binding"/>
    <property type="evidence" value="ECO:0007669"/>
    <property type="project" value="InterPro"/>
</dbReference>
<evidence type="ECO:0000256" key="6">
    <source>
        <dbReference type="ARBA" id="ARBA00022519"/>
    </source>
</evidence>
<dbReference type="OrthoDB" id="9811281at2"/>
<feature type="transmembrane region" description="Helical" evidence="22">
    <location>
        <begin position="58"/>
        <end position="77"/>
    </location>
</feature>
<evidence type="ECO:0000256" key="7">
    <source>
        <dbReference type="ARBA" id="ARBA00022617"/>
    </source>
</evidence>
<feature type="binding site" description="covalent" evidence="21">
    <location>
        <position position="144"/>
    </location>
    <ligand>
        <name>heme c</name>
        <dbReference type="ChEBI" id="CHEBI:61717"/>
        <label>1</label>
    </ligand>
</feature>
<organism evidence="24 25">
    <name type="scientific">Nitrincola lacisaponensis</name>
    <dbReference type="NCBI Taxonomy" id="267850"/>
    <lineage>
        <taxon>Bacteria</taxon>
        <taxon>Pseudomonadati</taxon>
        <taxon>Pseudomonadota</taxon>
        <taxon>Gammaproteobacteria</taxon>
        <taxon>Oceanospirillales</taxon>
        <taxon>Oceanospirillaceae</taxon>
        <taxon>Nitrincola</taxon>
    </lineage>
</organism>
<evidence type="ECO:0000256" key="11">
    <source>
        <dbReference type="ARBA" id="ARBA00022737"/>
    </source>
</evidence>
<evidence type="ECO:0000256" key="4">
    <source>
        <dbReference type="ARBA" id="ARBA00022448"/>
    </source>
</evidence>
<evidence type="ECO:0000256" key="13">
    <source>
        <dbReference type="ARBA" id="ARBA00022982"/>
    </source>
</evidence>
<comment type="pathway">
    <text evidence="2 19">Energy metabolism; oxidative phosphorylation.</text>
</comment>
<dbReference type="RefSeq" id="WP_036549876.1">
    <property type="nucleotide sequence ID" value="NZ_JBKBNO010000003.1"/>
</dbReference>
<evidence type="ECO:0000256" key="16">
    <source>
        <dbReference type="ARBA" id="ARBA00023004"/>
    </source>
</evidence>
<dbReference type="PRINTS" id="PR00605">
    <property type="entry name" value="CYTCHROMECIC"/>
</dbReference>
<keyword evidence="13 19" id="KW-0249">Electron transport</keyword>
<dbReference type="InterPro" id="IPR004678">
    <property type="entry name" value="Cyt_c_oxidase_cbb3_su3"/>
</dbReference>
<keyword evidence="11" id="KW-0677">Repeat</keyword>
<dbReference type="PANTHER" id="PTHR33751">
    <property type="entry name" value="CBB3-TYPE CYTOCHROME C OXIDASE SUBUNIT FIXP"/>
    <property type="match status" value="1"/>
</dbReference>
<keyword evidence="14 22" id="KW-1133">Transmembrane helix</keyword>
<dbReference type="Gene3D" id="6.10.280.130">
    <property type="match status" value="1"/>
</dbReference>
<sequence length="297" mass="32894">MSAFWSAWVTVITLAVIVGCTWLLFATRKSQPHQELTEETVGHSFDGIEELDNPMPKWWFQMFVATVVFGLVYLLLYPGLGNFKGLLGWTSTGQWEEEMAYAEEHYAPVFQRFAQLSVDELQQPENAEGLRIGQRLFANNCSVCHGVGGVGFYGFPNLTDGDWLWGGSEEAIKTTLHNGRMGAMPAWADVLGEDGIRDMTHYVLSLSNREHDAASAERAQPQFASLCAACHMPDGTGMYALGAPNLTNDNWLYGGSFEQIAHTLRHGRFGVMPAFSGLLSEDQIHLVTAYVMSLSND</sequence>
<proteinExistence type="inferred from homology"/>
<protein>
    <recommendedName>
        <fullName evidence="19">Cbb3-type cytochrome c oxidase subunit</fullName>
    </recommendedName>
</protein>
<keyword evidence="10 19" id="KW-0479">Metal-binding</keyword>
<evidence type="ECO:0000259" key="23">
    <source>
        <dbReference type="PROSITE" id="PS51007"/>
    </source>
</evidence>
<dbReference type="PIRSF" id="PIRSF000006">
    <property type="entry name" value="Cbb3-Cox_fixP"/>
    <property type="match status" value="1"/>
</dbReference>
<dbReference type="Gene3D" id="1.10.760.10">
    <property type="entry name" value="Cytochrome c-like domain"/>
    <property type="match status" value="2"/>
</dbReference>
<evidence type="ECO:0000256" key="14">
    <source>
        <dbReference type="ARBA" id="ARBA00022989"/>
    </source>
</evidence>
<keyword evidence="8 19" id="KW-0679">Respiratory chain</keyword>
<keyword evidence="15 19" id="KW-0560">Oxidoreductase</keyword>
<feature type="binding site" description="axial binding residue" evidence="20">
    <location>
        <position position="231"/>
    </location>
    <ligand>
        <name>heme c</name>
        <dbReference type="ChEBI" id="CHEBI:61717"/>
        <label>2</label>
    </ligand>
    <ligandPart>
        <name>Fe</name>
        <dbReference type="ChEBI" id="CHEBI:18248"/>
    </ligandPart>
</feature>
<evidence type="ECO:0000256" key="12">
    <source>
        <dbReference type="ARBA" id="ARBA00022781"/>
    </source>
</evidence>
<dbReference type="AlphaFoldDB" id="A0A063Y1A6"/>
<comment type="function">
    <text evidence="19">C-type cytochrome. Part of the cbb3-type cytochrome c oxidase complex.</text>
</comment>
<dbReference type="InterPro" id="IPR032858">
    <property type="entry name" value="CcoP_N"/>
</dbReference>
<evidence type="ECO:0000256" key="22">
    <source>
        <dbReference type="SAM" id="Phobius"/>
    </source>
</evidence>
<keyword evidence="6 19" id="KW-0997">Cell inner membrane</keyword>
<comment type="subcellular location">
    <subcellularLocation>
        <location evidence="1 19">Cell inner membrane</location>
    </subcellularLocation>
</comment>
<reference evidence="24 25" key="1">
    <citation type="journal article" date="2005" name="Int. J. Syst. Evol. Microbiol.">
        <title>Nitrincola lacisaponensis gen. nov., sp. nov., a novel alkaliphilic bacterium isolated from an alkaline, saline lake.</title>
        <authorList>
            <person name="Dimitriu P.A."/>
            <person name="Shukla S.K."/>
            <person name="Conradt J."/>
            <person name="Marquez M.C."/>
            <person name="Ventosa A."/>
            <person name="Maglia A."/>
            <person name="Peyton B.M."/>
            <person name="Pinkart H.C."/>
            <person name="Mormile M.R."/>
        </authorList>
    </citation>
    <scope>NUCLEOTIDE SEQUENCE [LARGE SCALE GENOMIC DNA]</scope>
    <source>
        <strain evidence="24 25">4CA</strain>
    </source>
</reference>
<dbReference type="PANTHER" id="PTHR33751:SF1">
    <property type="entry name" value="CBB3-TYPE CYTOCHROME C OXIDASE SUBUNIT FIXP"/>
    <property type="match status" value="1"/>
</dbReference>
<dbReference type="Proteomes" id="UP000027318">
    <property type="component" value="Unassembled WGS sequence"/>
</dbReference>
<dbReference type="Pfam" id="PF14715">
    <property type="entry name" value="FixP_N"/>
    <property type="match status" value="1"/>
</dbReference>
<dbReference type="Pfam" id="PF13442">
    <property type="entry name" value="Cytochrome_CBB3"/>
    <property type="match status" value="2"/>
</dbReference>
<comment type="subunit">
    <text evidence="19">Component of the cbb3-type cytochrome c oxidase.</text>
</comment>
<feature type="binding site" description="axial binding residue" evidence="20">
    <location>
        <position position="145"/>
    </location>
    <ligand>
        <name>heme c</name>
        <dbReference type="ChEBI" id="CHEBI:61717"/>
        <label>1</label>
    </ligand>
    <ligandPart>
        <name>Fe</name>
        <dbReference type="ChEBI" id="CHEBI:18248"/>
    </ligandPart>
</feature>
<dbReference type="GO" id="GO:0005506">
    <property type="term" value="F:iron ion binding"/>
    <property type="evidence" value="ECO:0007669"/>
    <property type="project" value="InterPro"/>
</dbReference>
<comment type="cofactor">
    <cofactor evidence="19 21">
        <name>heme c</name>
        <dbReference type="ChEBI" id="CHEBI:61717"/>
    </cofactor>
    <text evidence="19 21">Binds 2 heme C groups per subunit.</text>
</comment>
<keyword evidence="12 19" id="KW-0375">Hydrogen ion transport</keyword>
<keyword evidence="25" id="KW-1185">Reference proteome</keyword>
<evidence type="ECO:0000256" key="21">
    <source>
        <dbReference type="PIRSR" id="PIRSR000006-2"/>
    </source>
</evidence>
<evidence type="ECO:0000256" key="20">
    <source>
        <dbReference type="PIRSR" id="PIRSR000006-1"/>
    </source>
</evidence>
<keyword evidence="18 19" id="KW-0472">Membrane</keyword>
<evidence type="ECO:0000256" key="3">
    <source>
        <dbReference type="ARBA" id="ARBA00006113"/>
    </source>
</evidence>
<keyword evidence="17 19" id="KW-0406">Ion transport</keyword>
<comment type="similarity">
    <text evidence="3 19">Belongs to the CcoP / FixP family.</text>
</comment>
<dbReference type="GO" id="GO:0005886">
    <property type="term" value="C:plasma membrane"/>
    <property type="evidence" value="ECO:0007669"/>
    <property type="project" value="UniProtKB-SubCell"/>
</dbReference>
<dbReference type="EMBL" id="JMSZ01000042">
    <property type="protein sequence ID" value="KDE38546.1"/>
    <property type="molecule type" value="Genomic_DNA"/>
</dbReference>
<evidence type="ECO:0000256" key="18">
    <source>
        <dbReference type="ARBA" id="ARBA00023136"/>
    </source>
</evidence>
<feature type="binding site" description="covalent" evidence="21">
    <location>
        <position position="227"/>
    </location>
    <ligand>
        <name>heme c</name>
        <dbReference type="ChEBI" id="CHEBI:61717"/>
        <label>2</label>
    </ligand>
</feature>
<dbReference type="GO" id="GO:0016491">
    <property type="term" value="F:oxidoreductase activity"/>
    <property type="evidence" value="ECO:0007669"/>
    <property type="project" value="UniProtKB-KW"/>
</dbReference>
<dbReference type="STRING" id="267850.ADINL_3001"/>
<dbReference type="InterPro" id="IPR008168">
    <property type="entry name" value="Cyt_C_IC"/>
</dbReference>
<evidence type="ECO:0000256" key="15">
    <source>
        <dbReference type="ARBA" id="ARBA00023002"/>
    </source>
</evidence>
<evidence type="ECO:0000256" key="19">
    <source>
        <dbReference type="PIRNR" id="PIRNR000006"/>
    </source>
</evidence>
<feature type="binding site" description="covalent" evidence="21">
    <location>
        <position position="230"/>
    </location>
    <ligand>
        <name>heme c</name>
        <dbReference type="ChEBI" id="CHEBI:61717"/>
        <label>2</label>
    </ligand>
</feature>
<feature type="transmembrane region" description="Helical" evidence="22">
    <location>
        <begin position="7"/>
        <end position="25"/>
    </location>
</feature>
<dbReference type="GO" id="GO:0009055">
    <property type="term" value="F:electron transfer activity"/>
    <property type="evidence" value="ECO:0007669"/>
    <property type="project" value="InterPro"/>
</dbReference>
<feature type="binding site" description="axial binding residue" evidence="20">
    <location>
        <position position="184"/>
    </location>
    <ligand>
        <name>heme c</name>
        <dbReference type="ChEBI" id="CHEBI:61717"/>
        <label>2</label>
    </ligand>
    <ligandPart>
        <name>Fe</name>
        <dbReference type="ChEBI" id="CHEBI:18248"/>
    </ligandPart>
</feature>
<feature type="binding site" description="axial binding residue" evidence="20">
    <location>
        <position position="272"/>
    </location>
    <ligand>
        <name>heme c</name>
        <dbReference type="ChEBI" id="CHEBI:61717"/>
        <label>1</label>
    </ligand>
    <ligandPart>
        <name>Fe</name>
        <dbReference type="ChEBI" id="CHEBI:18248"/>
    </ligandPart>
</feature>
<keyword evidence="9 22" id="KW-0812">Transmembrane</keyword>
<dbReference type="UniPathway" id="UPA00705"/>
<dbReference type="SUPFAM" id="SSF46626">
    <property type="entry name" value="Cytochrome c"/>
    <property type="match status" value="2"/>
</dbReference>
<evidence type="ECO:0000256" key="9">
    <source>
        <dbReference type="ARBA" id="ARBA00022692"/>
    </source>
</evidence>
<evidence type="ECO:0000256" key="17">
    <source>
        <dbReference type="ARBA" id="ARBA00023065"/>
    </source>
</evidence>
<dbReference type="PROSITE" id="PS51007">
    <property type="entry name" value="CYTC"/>
    <property type="match status" value="1"/>
</dbReference>
<comment type="caution">
    <text evidence="24">The sequence shown here is derived from an EMBL/GenBank/DDBJ whole genome shotgun (WGS) entry which is preliminary data.</text>
</comment>
<keyword evidence="5 19" id="KW-1003">Cell membrane</keyword>
<dbReference type="InterPro" id="IPR038414">
    <property type="entry name" value="CcoP_N_sf"/>
</dbReference>
<dbReference type="InterPro" id="IPR009056">
    <property type="entry name" value="Cyt_c-like_dom"/>
</dbReference>
<evidence type="ECO:0000256" key="5">
    <source>
        <dbReference type="ARBA" id="ARBA00022475"/>
    </source>
</evidence>
<feature type="binding site" description="covalent" evidence="21">
    <location>
        <position position="141"/>
    </location>
    <ligand>
        <name>heme c</name>
        <dbReference type="ChEBI" id="CHEBI:61717"/>
        <label>1</label>
    </ligand>
</feature>
<evidence type="ECO:0000256" key="1">
    <source>
        <dbReference type="ARBA" id="ARBA00004533"/>
    </source>
</evidence>
<evidence type="ECO:0000256" key="10">
    <source>
        <dbReference type="ARBA" id="ARBA00022723"/>
    </source>
</evidence>
<evidence type="ECO:0000256" key="8">
    <source>
        <dbReference type="ARBA" id="ARBA00022660"/>
    </source>
</evidence>
<name>A0A063Y1A6_9GAMM</name>
<feature type="domain" description="Cytochrome c" evidence="23">
    <location>
        <begin position="128"/>
        <end position="295"/>
    </location>
</feature>
<keyword evidence="4 19" id="KW-0813">Transport</keyword>
<dbReference type="GO" id="GO:0006119">
    <property type="term" value="P:oxidative phosphorylation"/>
    <property type="evidence" value="ECO:0007669"/>
    <property type="project" value="UniProtKB-UniPathway"/>
</dbReference>
<evidence type="ECO:0000313" key="25">
    <source>
        <dbReference type="Proteomes" id="UP000027318"/>
    </source>
</evidence>
<dbReference type="InterPro" id="IPR036909">
    <property type="entry name" value="Cyt_c-like_dom_sf"/>
</dbReference>
<keyword evidence="16 19" id="KW-0408">Iron</keyword>
<keyword evidence="7 19" id="KW-0349">Heme</keyword>
<dbReference type="GO" id="GO:1902600">
    <property type="term" value="P:proton transmembrane transport"/>
    <property type="evidence" value="ECO:0007669"/>
    <property type="project" value="UniProtKB-KW"/>
</dbReference>
<evidence type="ECO:0000313" key="24">
    <source>
        <dbReference type="EMBL" id="KDE38546.1"/>
    </source>
</evidence>
<gene>
    <name evidence="24" type="ORF">ADINL_3001</name>
</gene>
<accession>A0A063Y1A6</accession>
<evidence type="ECO:0000256" key="2">
    <source>
        <dbReference type="ARBA" id="ARBA00004673"/>
    </source>
</evidence>
<dbReference type="NCBIfam" id="TIGR00782">
    <property type="entry name" value="ccoP"/>
    <property type="match status" value="1"/>
</dbReference>
<dbReference type="InterPro" id="IPR050597">
    <property type="entry name" value="Cytochrome_c_Oxidase_Subunit"/>
</dbReference>